<dbReference type="PANTHER" id="PTHR43827">
    <property type="entry name" value="2,5-DIKETO-D-GLUCONIC ACID REDUCTASE"/>
    <property type="match status" value="1"/>
</dbReference>
<feature type="binding site" evidence="5">
    <location>
        <position position="102"/>
    </location>
    <ligand>
        <name>substrate</name>
    </ligand>
</feature>
<dbReference type="PROSITE" id="PS00062">
    <property type="entry name" value="ALDOKETO_REDUCTASE_2"/>
    <property type="match status" value="1"/>
</dbReference>
<feature type="site" description="Lowers pKa of active site Tyr" evidence="6">
    <location>
        <position position="69"/>
    </location>
</feature>
<comment type="caution">
    <text evidence="8">The sequence shown here is derived from an EMBL/GenBank/DDBJ whole genome shotgun (WGS) entry which is preliminary data.</text>
</comment>
<evidence type="ECO:0000259" key="7">
    <source>
        <dbReference type="Pfam" id="PF00248"/>
    </source>
</evidence>
<evidence type="ECO:0000313" key="9">
    <source>
        <dbReference type="Proteomes" id="UP000027451"/>
    </source>
</evidence>
<dbReference type="InterPro" id="IPR018170">
    <property type="entry name" value="Aldo/ket_reductase_CS"/>
</dbReference>
<dbReference type="GO" id="GO:1990002">
    <property type="term" value="F:methylglyoxal reductase (NADPH) (acetol producing) activity"/>
    <property type="evidence" value="ECO:0007669"/>
    <property type="project" value="TreeGrafter"/>
</dbReference>
<evidence type="ECO:0000313" key="8">
    <source>
        <dbReference type="EMBL" id="KDR30385.1"/>
    </source>
</evidence>
<protein>
    <submittedName>
        <fullName evidence="8">Oxidoreductase</fullName>
    </submittedName>
</protein>
<keyword evidence="2" id="KW-0521">NADP</keyword>
<keyword evidence="3" id="KW-0560">Oxidoreductase</keyword>
<dbReference type="PROSITE" id="PS00798">
    <property type="entry name" value="ALDOKETO_REDUCTASE_1"/>
    <property type="match status" value="1"/>
</dbReference>
<evidence type="ECO:0000256" key="4">
    <source>
        <dbReference type="PIRSR" id="PIRSR000097-1"/>
    </source>
</evidence>
<dbReference type="PRINTS" id="PR00069">
    <property type="entry name" value="ALDKETRDTASE"/>
</dbReference>
<comment type="similarity">
    <text evidence="1">Belongs to the aldo/keto reductase family.</text>
</comment>
<keyword evidence="9" id="KW-1185">Reference proteome</keyword>
<evidence type="ECO:0000256" key="2">
    <source>
        <dbReference type="ARBA" id="ARBA00022857"/>
    </source>
</evidence>
<dbReference type="InterPro" id="IPR036812">
    <property type="entry name" value="NAD(P)_OxRdtase_dom_sf"/>
</dbReference>
<dbReference type="Pfam" id="PF00248">
    <property type="entry name" value="Aldo_ket_red"/>
    <property type="match status" value="1"/>
</dbReference>
<dbReference type="EMBL" id="JFHD01000009">
    <property type="protein sequence ID" value="KDR30385.1"/>
    <property type="molecule type" value="Genomic_DNA"/>
</dbReference>
<dbReference type="Proteomes" id="UP000027451">
    <property type="component" value="Unassembled WGS sequence"/>
</dbReference>
<dbReference type="GO" id="GO:0051596">
    <property type="term" value="P:methylglyoxal catabolic process"/>
    <property type="evidence" value="ECO:0007669"/>
    <property type="project" value="TreeGrafter"/>
</dbReference>
<evidence type="ECO:0000256" key="3">
    <source>
        <dbReference type="ARBA" id="ARBA00023002"/>
    </source>
</evidence>
<feature type="active site" description="Proton donor" evidence="4">
    <location>
        <position position="44"/>
    </location>
</feature>
<name>A0A656QP31_9BURK</name>
<dbReference type="SUPFAM" id="SSF51430">
    <property type="entry name" value="NAD(P)-linked oxidoreductase"/>
    <property type="match status" value="1"/>
</dbReference>
<dbReference type="InterPro" id="IPR020471">
    <property type="entry name" value="AKR"/>
</dbReference>
<dbReference type="InterPro" id="IPR023210">
    <property type="entry name" value="NADP_OxRdtase_dom"/>
</dbReference>
<dbReference type="AlphaFoldDB" id="A0A656QP31"/>
<accession>A0A656QP31</accession>
<gene>
    <name evidence="8" type="ORF">BG60_37755</name>
</gene>
<dbReference type="PANTHER" id="PTHR43827:SF3">
    <property type="entry name" value="NADP-DEPENDENT OXIDOREDUCTASE DOMAIN-CONTAINING PROTEIN"/>
    <property type="match status" value="1"/>
</dbReference>
<dbReference type="OrthoDB" id="9804790at2"/>
<dbReference type="Gene3D" id="3.20.20.100">
    <property type="entry name" value="NADP-dependent oxidoreductase domain"/>
    <property type="match status" value="1"/>
</dbReference>
<evidence type="ECO:0000256" key="6">
    <source>
        <dbReference type="PIRSR" id="PIRSR000097-3"/>
    </source>
</evidence>
<evidence type="ECO:0000256" key="5">
    <source>
        <dbReference type="PIRSR" id="PIRSR000097-2"/>
    </source>
</evidence>
<organism evidence="8 9">
    <name type="scientific">Caballeronia zhejiangensis</name>
    <dbReference type="NCBI Taxonomy" id="871203"/>
    <lineage>
        <taxon>Bacteria</taxon>
        <taxon>Pseudomonadati</taxon>
        <taxon>Pseudomonadota</taxon>
        <taxon>Betaproteobacteria</taxon>
        <taxon>Burkholderiales</taxon>
        <taxon>Burkholderiaceae</taxon>
        <taxon>Caballeronia</taxon>
    </lineage>
</organism>
<reference evidence="8 9" key="1">
    <citation type="submission" date="2014-03" db="EMBL/GenBank/DDBJ databases">
        <title>Draft Genome Sequences of Four Burkholderia Strains.</title>
        <authorList>
            <person name="Liu X.Y."/>
            <person name="Li C.X."/>
            <person name="Xu J.H."/>
        </authorList>
    </citation>
    <scope>NUCLEOTIDE SEQUENCE [LARGE SCALE GENOMIC DNA]</scope>
    <source>
        <strain evidence="8 9">OP-1</strain>
    </source>
</reference>
<proteinExistence type="inferred from homology"/>
<dbReference type="RefSeq" id="WP_008353940.1">
    <property type="nucleotide sequence ID" value="NZ_CADFFU010000015.1"/>
</dbReference>
<evidence type="ECO:0000256" key="1">
    <source>
        <dbReference type="ARBA" id="ARBA00007905"/>
    </source>
</evidence>
<sequence length="272" mass="30488">MNILFQRTHQRSFGTWPLNGQQLRDALTDAIETGYRAIDTAQLYDNELGVGSSLRAIGIPRDELCITTKIAPANDSDERFMPSLRESLEKLKIEQADVLLLHWPPADGNVAPSVRRLEEAARAGLTRHIGVSNFNAAMMRAAKAATALPLVTNQVEFHPLLNQRVLMDTAIETGIPLSSYCSVARGEIFNYPLFEEIGARYGKSGAQVALRWILQKGVPINTMSTQRRNIEANFDVMDFTLSSIDMHRIDALNDTNYRIVNRERVPYAPEFD</sequence>
<feature type="domain" description="NADP-dependent oxidoreductase" evidence="7">
    <location>
        <begin position="13"/>
        <end position="253"/>
    </location>
</feature>
<dbReference type="PIRSF" id="PIRSF000097">
    <property type="entry name" value="AKR"/>
    <property type="match status" value="1"/>
</dbReference>